<name>A0A158J6H3_9BURK</name>
<proteinExistence type="predicted"/>
<evidence type="ECO:0008006" key="4">
    <source>
        <dbReference type="Google" id="ProtNLM"/>
    </source>
</evidence>
<keyword evidence="1" id="KW-0472">Membrane</keyword>
<dbReference type="EMBL" id="FCNW02000062">
    <property type="protein sequence ID" value="SAL64504.1"/>
    <property type="molecule type" value="Genomic_DNA"/>
</dbReference>
<dbReference type="RefSeq" id="WP_087670603.1">
    <property type="nucleotide sequence ID" value="NZ_FCNW02000062.1"/>
</dbReference>
<dbReference type="InterPro" id="IPR047961">
    <property type="entry name" value="Transp_suffix-like"/>
</dbReference>
<dbReference type="Proteomes" id="UP000054977">
    <property type="component" value="Unassembled WGS sequence"/>
</dbReference>
<dbReference type="NCBIfam" id="NF033684">
    <property type="entry name" value="suffix_2_RND"/>
    <property type="match status" value="1"/>
</dbReference>
<feature type="transmembrane region" description="Helical" evidence="1">
    <location>
        <begin position="48"/>
        <end position="70"/>
    </location>
</feature>
<evidence type="ECO:0000313" key="2">
    <source>
        <dbReference type="EMBL" id="SAL64504.1"/>
    </source>
</evidence>
<organism evidence="2 3">
    <name type="scientific">Caballeronia humi</name>
    <dbReference type="NCBI Taxonomy" id="326474"/>
    <lineage>
        <taxon>Bacteria</taxon>
        <taxon>Pseudomonadati</taxon>
        <taxon>Pseudomonadota</taxon>
        <taxon>Betaproteobacteria</taxon>
        <taxon>Burkholderiales</taxon>
        <taxon>Burkholderiaceae</taxon>
        <taxon>Caballeronia</taxon>
    </lineage>
</organism>
<keyword evidence="1" id="KW-1133">Transmembrane helix</keyword>
<accession>A0A158J6H3</accession>
<evidence type="ECO:0000313" key="3">
    <source>
        <dbReference type="Proteomes" id="UP000054977"/>
    </source>
</evidence>
<dbReference type="OrthoDB" id="278817at2"/>
<feature type="transmembrane region" description="Helical" evidence="1">
    <location>
        <begin position="132"/>
        <end position="154"/>
    </location>
</feature>
<feature type="transmembrane region" description="Helical" evidence="1">
    <location>
        <begin position="101"/>
        <end position="120"/>
    </location>
</feature>
<dbReference type="STRING" id="326474.AWB65_06050"/>
<sequence length="166" mass="17949">MTTPDIQIEAVTASPWRFNLGICIFVLAFALWLLIPLAASLGTPAARIAALTGTIFVANKVLLLTCIAVMGKSGFQRLKGIVFGYAKGLAPSATVGPIRHAIGLVMFCLPLISAMLEPYIDKFWPGFRPNIWQLQALGDAMFIASFFVLGGDFWSKVRALFVRTAG</sequence>
<gene>
    <name evidence="2" type="ORF">AWB65_06050</name>
</gene>
<reference evidence="2" key="1">
    <citation type="submission" date="2016-01" db="EMBL/GenBank/DDBJ databases">
        <authorList>
            <person name="Peeters C."/>
        </authorList>
    </citation>
    <scope>NUCLEOTIDE SEQUENCE [LARGE SCALE GENOMIC DNA]</scope>
    <source>
        <strain evidence="2">LMG 22934</strain>
    </source>
</reference>
<keyword evidence="1" id="KW-0812">Transmembrane</keyword>
<protein>
    <recommendedName>
        <fullName evidence="4">Transporter suffix domain-containing protein</fullName>
    </recommendedName>
</protein>
<feature type="transmembrane region" description="Helical" evidence="1">
    <location>
        <begin position="20"/>
        <end position="42"/>
    </location>
</feature>
<comment type="caution">
    <text evidence="2">The sequence shown here is derived from an EMBL/GenBank/DDBJ whole genome shotgun (WGS) entry which is preliminary data.</text>
</comment>
<dbReference type="AlphaFoldDB" id="A0A158J6H3"/>
<keyword evidence="3" id="KW-1185">Reference proteome</keyword>
<evidence type="ECO:0000256" key="1">
    <source>
        <dbReference type="SAM" id="Phobius"/>
    </source>
</evidence>